<dbReference type="FunFam" id="3.30.200.20:FF:000177">
    <property type="entry name" value="Cysteine-rich receptor-like protein kinase 2"/>
    <property type="match status" value="1"/>
</dbReference>
<dbReference type="InterPro" id="IPR002902">
    <property type="entry name" value="GNK2"/>
</dbReference>
<dbReference type="Gramene" id="KVI08660">
    <property type="protein sequence ID" value="KVI08660"/>
    <property type="gene ID" value="Ccrd_012958"/>
</dbReference>
<evidence type="ECO:0000256" key="4">
    <source>
        <dbReference type="ARBA" id="ARBA00022737"/>
    </source>
</evidence>
<evidence type="ECO:0000256" key="5">
    <source>
        <dbReference type="ARBA" id="ARBA00022741"/>
    </source>
</evidence>
<evidence type="ECO:0000313" key="15">
    <source>
        <dbReference type="EMBL" id="KVI08660.1"/>
    </source>
</evidence>
<dbReference type="FunFam" id="3.30.200.20:FF:000178">
    <property type="entry name" value="serine/threonine-protein kinase PBS1-like"/>
    <property type="match status" value="1"/>
</dbReference>
<feature type="binding site" evidence="10">
    <location>
        <position position="361"/>
    </location>
    <ligand>
        <name>ATP</name>
        <dbReference type="ChEBI" id="CHEBI:30616"/>
    </ligand>
</feature>
<feature type="domain" description="Gnk2-homologous" evidence="14">
    <location>
        <begin position="807"/>
        <end position="912"/>
    </location>
</feature>
<keyword evidence="4" id="KW-0677">Repeat</keyword>
<dbReference type="InterPro" id="IPR011009">
    <property type="entry name" value="Kinase-like_dom_sf"/>
</dbReference>
<dbReference type="Gene3D" id="3.30.200.20">
    <property type="entry name" value="Phosphorylase Kinase, domain 1"/>
    <property type="match status" value="2"/>
</dbReference>
<dbReference type="InterPro" id="IPR001245">
    <property type="entry name" value="Ser-Thr/Tyr_kinase_cat_dom"/>
</dbReference>
<dbReference type="InterPro" id="IPR052059">
    <property type="entry name" value="CR_Ser/Thr_kinase"/>
</dbReference>
<dbReference type="EMBL" id="LEKV01001099">
    <property type="protein sequence ID" value="KVI08660.1"/>
    <property type="molecule type" value="Genomic_DNA"/>
</dbReference>
<evidence type="ECO:0008006" key="17">
    <source>
        <dbReference type="Google" id="ProtNLM"/>
    </source>
</evidence>
<dbReference type="CDD" id="cd14066">
    <property type="entry name" value="STKc_IRAK"/>
    <property type="match status" value="2"/>
</dbReference>
<evidence type="ECO:0000256" key="10">
    <source>
        <dbReference type="PROSITE-ProRule" id="PRU10141"/>
    </source>
</evidence>
<dbReference type="PROSITE" id="PS50011">
    <property type="entry name" value="PROTEIN_KINASE_DOM"/>
    <property type="match status" value="2"/>
</dbReference>
<evidence type="ECO:0000256" key="1">
    <source>
        <dbReference type="ARBA" id="ARBA00022527"/>
    </source>
</evidence>
<feature type="transmembrane region" description="Helical" evidence="11">
    <location>
        <begin position="936"/>
        <end position="957"/>
    </location>
</feature>
<accession>A0A103YGG1</accession>
<evidence type="ECO:0000256" key="7">
    <source>
        <dbReference type="ARBA" id="ARBA00022840"/>
    </source>
</evidence>
<feature type="domain" description="Gnk2-homologous" evidence="14">
    <location>
        <begin position="141"/>
        <end position="248"/>
    </location>
</feature>
<dbReference type="Pfam" id="PF00069">
    <property type="entry name" value="Pkinase"/>
    <property type="match status" value="1"/>
</dbReference>
<dbReference type="InterPro" id="IPR000719">
    <property type="entry name" value="Prot_kinase_dom"/>
</dbReference>
<name>A0A103YGG1_CYNCS</name>
<evidence type="ECO:0000256" key="3">
    <source>
        <dbReference type="ARBA" id="ARBA00022729"/>
    </source>
</evidence>
<evidence type="ECO:0000256" key="12">
    <source>
        <dbReference type="SAM" id="SignalP"/>
    </source>
</evidence>
<dbReference type="GO" id="GO:0004674">
    <property type="term" value="F:protein serine/threonine kinase activity"/>
    <property type="evidence" value="ECO:0007669"/>
    <property type="project" value="UniProtKB-KW"/>
</dbReference>
<dbReference type="GO" id="GO:0005524">
    <property type="term" value="F:ATP binding"/>
    <property type="evidence" value="ECO:0007669"/>
    <property type="project" value="UniProtKB-UniRule"/>
</dbReference>
<evidence type="ECO:0000256" key="6">
    <source>
        <dbReference type="ARBA" id="ARBA00022777"/>
    </source>
</evidence>
<evidence type="ECO:0000259" key="13">
    <source>
        <dbReference type="PROSITE" id="PS50011"/>
    </source>
</evidence>
<sequence>MTRWWCYRWQMVVVPFLFLLFLINPVRSQPQTNILIQSCSQINVTNSPNFFRNLNETFGNVRRQLSNNNTYFVTAEQTRNSEPVYVLLQCRKYMSTRDCVACFDFADRSIRSCAPANGARTVLDGCYLRYESSSFYEETTRPGNVGLCGNRTSSRQSVFETAVDGLLSNLSIATPKISGFYAAATAPVVGTNTSNVYAIAQCIERVTRDGCKDCLQVAYNNIKSCATDVTDGRAIDSGCFMRYSASAFFANNKTIDITPFLRDGGSSNKGAIIGGVVGGVLALIILLIIAILLWYRRSRKRTAPGGSLYGATELQGPMAYSYNELKKATKDFKEENKLGEGGFGDVYKGIVKDGNIVAVKKLAIGSKRGKEDFESEVRVISNVHHRNLIRLLGCCSKGPELLLVLEYMANGSLEKYLYGEKRGTLDWKQRSDIIFGTARGLAYLHEQYHVTIIHRDIKPSNILLDNDFQPKIADFGLARLLPEDQTHISTRFAGTLGYTAPEYAIHGQLSEKVDTYSFGIVVLEIVSGKRCTDVPTESDGEQYLLEHAWNLYETRMHLKLVDETLDPSKYREDDIKKVIEIALMCTQSPVSVRPTMSEVVMLLSDRSRVQNPPSRQNVNLTNIRTQTDNSTSTTLSMSNNDATITDLTGRVKEQTEKQKKTYMKQVEDWQQSWRLASMVLVVVLMTMAVPVTSQPSDRNSTLMRYYCSQYKTMHEKYFLSNLNATLSDLRRQISISKFSAARTLLNGESVWGLAWCRAYLSIPDCLDCFDYGVAQLKSCGLGNGAHVIYSDCDVRYENNNFYTEANNRAGVVVCGNITSSEPAELRKAAEGLLLDLQIAIPRTPNFYGASTRKVAARNATVYAIAQCNLKVSQSVCLECLQLRSTSLYDCIPNTDGRAMDNGCFMRYSTTPFFGQNQTTDIQSFLWDDDSSKKRSYIIGGVIGGVSFLLLLLAFFLWHRRSKKMGRDQQDRSTVSTQLLQGPGTYSYNDLKVATNNFSDECKLGGGVFGEVYKGTLKDGNAVAIKKTFMASSGGKKHFHDELKIISNVHHRHLVRLLGYCTKGTHLFLVHEYMENGSLDQFYGDRARTLNWKQRFEIIFGTARGLAYLHEQYHVTIIHRDIKTSNILLDSEFQPKIADFGLMRLLPEDKTHLSTEFAGTLNHYLAPEYAIHGQLSEKVDTYSFGIVVLEILSGKRYKDAIDDKSATQSLLDHAWNLYENGTHLNLMDDKIDPSEYADEDATKVIEIALICTQSPVSARPAMSEVVTLLSDKSLDERPPVRPTISDDEVKIQVASIESSASNATASTVQLSGR</sequence>
<reference evidence="15 16" key="1">
    <citation type="journal article" date="2016" name="Sci. Rep.">
        <title>The genome sequence of the outbreeding globe artichoke constructed de novo incorporating a phase-aware low-pass sequencing strategy of F1 progeny.</title>
        <authorList>
            <person name="Scaglione D."/>
            <person name="Reyes-Chin-Wo S."/>
            <person name="Acquadro A."/>
            <person name="Froenicke L."/>
            <person name="Portis E."/>
            <person name="Beitel C."/>
            <person name="Tirone M."/>
            <person name="Mauro R."/>
            <person name="Lo Monaco A."/>
            <person name="Mauromicale G."/>
            <person name="Faccioli P."/>
            <person name="Cattivelli L."/>
            <person name="Rieseberg L."/>
            <person name="Michelmore R."/>
            <person name="Lanteri S."/>
        </authorList>
    </citation>
    <scope>NUCLEOTIDE SEQUENCE [LARGE SCALE GENOMIC DNA]</scope>
    <source>
        <strain evidence="15">2C</strain>
    </source>
</reference>
<dbReference type="CDD" id="cd23509">
    <property type="entry name" value="Gnk2-like"/>
    <property type="match status" value="4"/>
</dbReference>
<keyword evidence="6" id="KW-0418">Kinase</keyword>
<keyword evidence="5 10" id="KW-0547">Nucleotide-binding</keyword>
<dbReference type="InterPro" id="IPR017441">
    <property type="entry name" value="Protein_kinase_ATP_BS"/>
</dbReference>
<evidence type="ECO:0000256" key="2">
    <source>
        <dbReference type="ARBA" id="ARBA00022679"/>
    </source>
</evidence>
<dbReference type="Gene3D" id="1.10.510.10">
    <property type="entry name" value="Transferase(Phosphotransferase) domain 1"/>
    <property type="match status" value="2"/>
</dbReference>
<evidence type="ECO:0000256" key="8">
    <source>
        <dbReference type="ARBA" id="ARBA00023170"/>
    </source>
</evidence>
<gene>
    <name evidence="15" type="ORF">Ccrd_012958</name>
</gene>
<keyword evidence="3 12" id="KW-0732">Signal</keyword>
<feature type="signal peptide" evidence="12">
    <location>
        <begin position="1"/>
        <end position="28"/>
    </location>
</feature>
<feature type="domain" description="Protein kinase" evidence="13">
    <location>
        <begin position="332"/>
        <end position="609"/>
    </location>
</feature>
<feature type="domain" description="Gnk2-homologous" evidence="14">
    <location>
        <begin position="32"/>
        <end position="135"/>
    </location>
</feature>
<dbReference type="FunFam" id="3.30.430.20:FF:000017">
    <property type="entry name" value="Cysteine-rich receptor-like protein kinase 2"/>
    <property type="match status" value="1"/>
</dbReference>
<dbReference type="Pfam" id="PF01657">
    <property type="entry name" value="Stress-antifung"/>
    <property type="match status" value="4"/>
</dbReference>
<keyword evidence="7 10" id="KW-0067">ATP-binding</keyword>
<dbReference type="InterPro" id="IPR038408">
    <property type="entry name" value="GNK2_sf"/>
</dbReference>
<keyword evidence="8" id="KW-0675">Receptor</keyword>
<evidence type="ECO:0000256" key="11">
    <source>
        <dbReference type="SAM" id="Phobius"/>
    </source>
</evidence>
<dbReference type="PROSITE" id="PS51473">
    <property type="entry name" value="GNK2"/>
    <property type="match status" value="4"/>
</dbReference>
<evidence type="ECO:0000313" key="16">
    <source>
        <dbReference type="Proteomes" id="UP000243975"/>
    </source>
</evidence>
<dbReference type="SUPFAM" id="SSF56112">
    <property type="entry name" value="Protein kinase-like (PK-like)"/>
    <property type="match status" value="2"/>
</dbReference>
<evidence type="ECO:0000256" key="9">
    <source>
        <dbReference type="ARBA" id="ARBA00023180"/>
    </source>
</evidence>
<organism evidence="15 16">
    <name type="scientific">Cynara cardunculus var. scolymus</name>
    <name type="common">Globe artichoke</name>
    <name type="synonym">Cynara scolymus</name>
    <dbReference type="NCBI Taxonomy" id="59895"/>
    <lineage>
        <taxon>Eukaryota</taxon>
        <taxon>Viridiplantae</taxon>
        <taxon>Streptophyta</taxon>
        <taxon>Embryophyta</taxon>
        <taxon>Tracheophyta</taxon>
        <taxon>Spermatophyta</taxon>
        <taxon>Magnoliopsida</taxon>
        <taxon>eudicotyledons</taxon>
        <taxon>Gunneridae</taxon>
        <taxon>Pentapetalae</taxon>
        <taxon>asterids</taxon>
        <taxon>campanulids</taxon>
        <taxon>Asterales</taxon>
        <taxon>Asteraceae</taxon>
        <taxon>Carduoideae</taxon>
        <taxon>Cardueae</taxon>
        <taxon>Carduinae</taxon>
        <taxon>Cynara</taxon>
    </lineage>
</organism>
<feature type="binding site" evidence="10">
    <location>
        <position position="1026"/>
    </location>
    <ligand>
        <name>ATP</name>
        <dbReference type="ChEBI" id="CHEBI:30616"/>
    </ligand>
</feature>
<proteinExistence type="predicted"/>
<keyword evidence="11" id="KW-0472">Membrane</keyword>
<dbReference type="PROSITE" id="PS00107">
    <property type="entry name" value="PROTEIN_KINASE_ATP"/>
    <property type="match status" value="2"/>
</dbReference>
<keyword evidence="11" id="KW-1133">Transmembrane helix</keyword>
<dbReference type="SMART" id="SM00220">
    <property type="entry name" value="S_TKc"/>
    <property type="match status" value="2"/>
</dbReference>
<keyword evidence="11" id="KW-0812">Transmembrane</keyword>
<feature type="transmembrane region" description="Helical" evidence="11">
    <location>
        <begin position="271"/>
        <end position="295"/>
    </location>
</feature>
<keyword evidence="2" id="KW-0808">Transferase</keyword>
<feature type="domain" description="Protein kinase" evidence="13">
    <location>
        <begin position="997"/>
        <end position="1288"/>
    </location>
</feature>
<dbReference type="Gene3D" id="3.30.430.20">
    <property type="entry name" value="Gnk2 domain, C-X8-C-X2-C motif"/>
    <property type="match status" value="4"/>
</dbReference>
<feature type="chain" id="PRO_5007119693" description="Concanavalin A-like lectin/glucanase, subgroup" evidence="12">
    <location>
        <begin position="29"/>
        <end position="1312"/>
    </location>
</feature>
<dbReference type="PROSITE" id="PS00108">
    <property type="entry name" value="PROTEIN_KINASE_ST"/>
    <property type="match status" value="2"/>
</dbReference>
<keyword evidence="16" id="KW-1185">Reference proteome</keyword>
<feature type="domain" description="Gnk2-homologous" evidence="14">
    <location>
        <begin position="700"/>
        <end position="801"/>
    </location>
</feature>
<dbReference type="Proteomes" id="UP000243975">
    <property type="component" value="Unassembled WGS sequence"/>
</dbReference>
<dbReference type="InterPro" id="IPR008271">
    <property type="entry name" value="Ser/Thr_kinase_AS"/>
</dbReference>
<evidence type="ECO:0000259" key="14">
    <source>
        <dbReference type="PROSITE" id="PS51473"/>
    </source>
</evidence>
<dbReference type="Pfam" id="PF07714">
    <property type="entry name" value="PK_Tyr_Ser-Thr"/>
    <property type="match status" value="1"/>
</dbReference>
<keyword evidence="1" id="KW-0723">Serine/threonine-protein kinase</keyword>
<dbReference type="PANTHER" id="PTHR47973">
    <property type="entry name" value="CYSTEINE-RICH RECEPTOR-LIKE PROTEIN KINASE 3"/>
    <property type="match status" value="1"/>
</dbReference>
<dbReference type="FunFam" id="1.10.510.10:FF:000336">
    <property type="entry name" value="Cysteine-rich receptor-like protein kinase 2"/>
    <property type="match status" value="2"/>
</dbReference>
<protein>
    <recommendedName>
        <fullName evidence="17">Concanavalin A-like lectin/glucanase, subgroup</fullName>
    </recommendedName>
</protein>
<keyword evidence="9" id="KW-0325">Glycoprotein</keyword>
<comment type="caution">
    <text evidence="15">The sequence shown here is derived from an EMBL/GenBank/DDBJ whole genome shotgun (WGS) entry which is preliminary data.</text>
</comment>